<dbReference type="SUPFAM" id="SSF81301">
    <property type="entry name" value="Nucleotidyltransferase"/>
    <property type="match status" value="1"/>
</dbReference>
<dbReference type="PANTHER" id="PTHR21262">
    <property type="entry name" value="GUANOSINE-3',5'-BIS DIPHOSPHATE 3'-PYROPHOSPHOHYDROLASE"/>
    <property type="match status" value="1"/>
</dbReference>
<dbReference type="EMBL" id="HBGU01049288">
    <property type="protein sequence ID" value="CAD9489685.1"/>
    <property type="molecule type" value="Transcribed_RNA"/>
</dbReference>
<evidence type="ECO:0000259" key="1">
    <source>
        <dbReference type="SMART" id="SM00954"/>
    </source>
</evidence>
<name>A0A7S2HG57_9EUKA</name>
<dbReference type="InterPro" id="IPR007685">
    <property type="entry name" value="RelA_SpoT"/>
</dbReference>
<gene>
    <name evidence="2" type="ORF">CBRE1094_LOCUS26818</name>
</gene>
<dbReference type="GO" id="GO:0015969">
    <property type="term" value="P:guanosine tetraphosphate metabolic process"/>
    <property type="evidence" value="ECO:0007669"/>
    <property type="project" value="InterPro"/>
</dbReference>
<dbReference type="Pfam" id="PF04607">
    <property type="entry name" value="RelA_SpoT"/>
    <property type="match status" value="1"/>
</dbReference>
<dbReference type="AlphaFoldDB" id="A0A7S2HG57"/>
<dbReference type="InterPro" id="IPR043519">
    <property type="entry name" value="NT_sf"/>
</dbReference>
<feature type="domain" description="RelA/SpoT" evidence="1">
    <location>
        <begin position="2"/>
        <end position="89"/>
    </location>
</feature>
<reference evidence="2" key="1">
    <citation type="submission" date="2021-01" db="EMBL/GenBank/DDBJ databases">
        <authorList>
            <person name="Corre E."/>
            <person name="Pelletier E."/>
            <person name="Niang G."/>
            <person name="Scheremetjew M."/>
            <person name="Finn R."/>
            <person name="Kale V."/>
            <person name="Holt S."/>
            <person name="Cochrane G."/>
            <person name="Meng A."/>
            <person name="Brown T."/>
            <person name="Cohen L."/>
        </authorList>
    </citation>
    <scope>NUCLEOTIDE SEQUENCE</scope>
    <source>
        <strain evidence="2">UTEX LB 985</strain>
    </source>
</reference>
<dbReference type="Gene3D" id="3.30.460.10">
    <property type="entry name" value="Beta Polymerase, domain 2"/>
    <property type="match status" value="1"/>
</dbReference>
<sequence>MGRTLTAAEVEALLCHGVYRQVRHSSLWTEVPSRFKDFVSAPKPNGYQSIHTNCWLADGRIVEVQIRTDAMHERAVSGTAAHQDYRASQMGAQGAGQALARRTQRALAATALTSTANALPAASIEATEGSVVDVGIDQVIDVQPIDLELIDMEPFFGIVDAEGDDTSVESLENR</sequence>
<organism evidence="2">
    <name type="scientific">Haptolina brevifila</name>
    <dbReference type="NCBI Taxonomy" id="156173"/>
    <lineage>
        <taxon>Eukaryota</taxon>
        <taxon>Haptista</taxon>
        <taxon>Haptophyta</taxon>
        <taxon>Prymnesiophyceae</taxon>
        <taxon>Prymnesiales</taxon>
        <taxon>Prymnesiaceae</taxon>
        <taxon>Haptolina</taxon>
    </lineage>
</organism>
<accession>A0A7S2HG57</accession>
<dbReference type="CDD" id="cd05399">
    <property type="entry name" value="NT_Rel-Spo_like"/>
    <property type="match status" value="1"/>
</dbReference>
<dbReference type="SMART" id="SM00954">
    <property type="entry name" value="RelA_SpoT"/>
    <property type="match status" value="1"/>
</dbReference>
<evidence type="ECO:0000313" key="2">
    <source>
        <dbReference type="EMBL" id="CAD9489685.1"/>
    </source>
</evidence>
<protein>
    <recommendedName>
        <fullName evidence="1">RelA/SpoT domain-containing protein</fullName>
    </recommendedName>
</protein>
<dbReference type="PANTHER" id="PTHR21262:SF31">
    <property type="entry name" value="GTP PYROPHOSPHOKINASE"/>
    <property type="match status" value="1"/>
</dbReference>
<proteinExistence type="predicted"/>